<evidence type="ECO:0000313" key="3">
    <source>
        <dbReference type="Proteomes" id="UP001152607"/>
    </source>
</evidence>
<dbReference type="AlphaFoldDB" id="A0A9W4XYI9"/>
<protein>
    <submittedName>
        <fullName evidence="2">Uncharacterized protein</fullName>
    </submittedName>
</protein>
<keyword evidence="3" id="KW-1185">Reference proteome</keyword>
<organism evidence="2 3">
    <name type="scientific">Periconia digitata</name>
    <dbReference type="NCBI Taxonomy" id="1303443"/>
    <lineage>
        <taxon>Eukaryota</taxon>
        <taxon>Fungi</taxon>
        <taxon>Dikarya</taxon>
        <taxon>Ascomycota</taxon>
        <taxon>Pezizomycotina</taxon>
        <taxon>Dothideomycetes</taxon>
        <taxon>Pleosporomycetidae</taxon>
        <taxon>Pleosporales</taxon>
        <taxon>Massarineae</taxon>
        <taxon>Periconiaceae</taxon>
        <taxon>Periconia</taxon>
    </lineage>
</organism>
<comment type="caution">
    <text evidence="2">The sequence shown here is derived from an EMBL/GenBank/DDBJ whole genome shotgun (WGS) entry which is preliminary data.</text>
</comment>
<evidence type="ECO:0000256" key="1">
    <source>
        <dbReference type="SAM" id="SignalP"/>
    </source>
</evidence>
<proteinExistence type="predicted"/>
<dbReference type="Proteomes" id="UP001152607">
    <property type="component" value="Unassembled WGS sequence"/>
</dbReference>
<evidence type="ECO:0000313" key="2">
    <source>
        <dbReference type="EMBL" id="CAI6339787.1"/>
    </source>
</evidence>
<dbReference type="EMBL" id="CAOQHR010000009">
    <property type="protein sequence ID" value="CAI6339787.1"/>
    <property type="molecule type" value="Genomic_DNA"/>
</dbReference>
<gene>
    <name evidence="2" type="ORF">PDIGIT_LOCUS12951</name>
</gene>
<dbReference type="OrthoDB" id="3794793at2759"/>
<keyword evidence="1" id="KW-0732">Signal</keyword>
<name>A0A9W4XYI9_9PLEO</name>
<sequence length="262" mass="29316">MLAFSTPVKLLTVLVSSIQIVSANTPIKWDDFWANGGHTAAVAAVPMYHFGRPRHQTPCYPQAGQTNGRQTNGSPTTACGDLGKGCADPGPWKGQNTLGNPFPVYYTVKECNKKVRVAYSIYYSHDSGHMSDWENVIVEWNGDGAGGWKREGLFLGYHGKWEYLSWRDVQNTVNGESDKFDQDAKDRDHPKVYAGAFYHAMFHTRKTSIDSCINSRDEFRSNDWYLLPGNDLVQDGNLILDGWDWGAANTNPSTLRKDLCKV</sequence>
<feature type="chain" id="PRO_5040775451" evidence="1">
    <location>
        <begin position="24"/>
        <end position="262"/>
    </location>
</feature>
<accession>A0A9W4XYI9</accession>
<reference evidence="2" key="1">
    <citation type="submission" date="2023-01" db="EMBL/GenBank/DDBJ databases">
        <authorList>
            <person name="Van Ghelder C."/>
            <person name="Rancurel C."/>
        </authorList>
    </citation>
    <scope>NUCLEOTIDE SEQUENCE</scope>
    <source>
        <strain evidence="2">CNCM I-4278</strain>
    </source>
</reference>
<feature type="signal peptide" evidence="1">
    <location>
        <begin position="1"/>
        <end position="23"/>
    </location>
</feature>